<dbReference type="AlphaFoldDB" id="A0A6G1MES2"/>
<feature type="region of interest" description="Disordered" evidence="1">
    <location>
        <begin position="1"/>
        <end position="34"/>
    </location>
</feature>
<evidence type="ECO:0000313" key="5">
    <source>
        <dbReference type="Proteomes" id="UP000472727"/>
    </source>
</evidence>
<evidence type="ECO:0000313" key="4">
    <source>
        <dbReference type="EMBL" id="KAF3218537.1"/>
    </source>
</evidence>
<protein>
    <submittedName>
        <fullName evidence="2">Uncharacterized protein</fullName>
    </submittedName>
</protein>
<accession>A0A6G1MES2</accession>
<dbReference type="EMBL" id="WIPF01000054">
    <property type="protein sequence ID" value="KAF3218537.1"/>
    <property type="molecule type" value="Genomic_DNA"/>
</dbReference>
<dbReference type="Proteomes" id="UP000479691">
    <property type="component" value="Unassembled WGS sequence"/>
</dbReference>
<evidence type="ECO:0000313" key="3">
    <source>
        <dbReference type="EMBL" id="KAF3208947.1"/>
    </source>
</evidence>
<name>A0A6G1MES2_ORBOL</name>
<feature type="compositionally biased region" description="Basic residues" evidence="1">
    <location>
        <begin position="1"/>
        <end position="10"/>
    </location>
</feature>
<dbReference type="EMBL" id="WIWS01000089">
    <property type="protein sequence ID" value="KAF3208947.1"/>
    <property type="molecule type" value="Genomic_DNA"/>
</dbReference>
<evidence type="ECO:0000256" key="1">
    <source>
        <dbReference type="SAM" id="MobiDB-lite"/>
    </source>
</evidence>
<dbReference type="Proteomes" id="UP000472727">
    <property type="component" value="Unassembled WGS sequence"/>
</dbReference>
<reference evidence="5 6" key="1">
    <citation type="submission" date="2019-06" db="EMBL/GenBank/DDBJ databases">
        <authorList>
            <person name="Palmer J.M."/>
        </authorList>
    </citation>
    <scope>NUCLEOTIDE SEQUENCE [LARGE SCALE GENOMIC DNA]</scope>
    <source>
        <strain evidence="3 5">TWF106</strain>
        <strain evidence="4 7">TWF191</strain>
        <strain evidence="2 6">TWF788</strain>
    </source>
</reference>
<gene>
    <name evidence="3" type="ORF">TWF106_011156</name>
    <name evidence="4" type="ORF">TWF191_008207</name>
    <name evidence="2" type="ORF">TWF788_007807</name>
</gene>
<organism evidence="2 6">
    <name type="scientific">Orbilia oligospora</name>
    <name type="common">Nematode-trapping fungus</name>
    <name type="synonym">Arthrobotrys oligospora</name>
    <dbReference type="NCBI Taxonomy" id="2813651"/>
    <lineage>
        <taxon>Eukaryota</taxon>
        <taxon>Fungi</taxon>
        <taxon>Dikarya</taxon>
        <taxon>Ascomycota</taxon>
        <taxon>Pezizomycotina</taxon>
        <taxon>Orbiliomycetes</taxon>
        <taxon>Orbiliales</taxon>
        <taxon>Orbiliaceae</taxon>
        <taxon>Orbilia</taxon>
    </lineage>
</organism>
<evidence type="ECO:0000313" key="7">
    <source>
        <dbReference type="Proteomes" id="UP000483672"/>
    </source>
</evidence>
<proteinExistence type="predicted"/>
<dbReference type="Proteomes" id="UP000483672">
    <property type="component" value="Unassembled WGS sequence"/>
</dbReference>
<evidence type="ECO:0000313" key="6">
    <source>
        <dbReference type="Proteomes" id="UP000479691"/>
    </source>
</evidence>
<dbReference type="EMBL" id="JAABOE010000045">
    <property type="protein sequence ID" value="KAF3177376.1"/>
    <property type="molecule type" value="Genomic_DNA"/>
</dbReference>
<comment type="caution">
    <text evidence="2">The sequence shown here is derived from an EMBL/GenBank/DDBJ whole genome shotgun (WGS) entry which is preliminary data.</text>
</comment>
<evidence type="ECO:0000313" key="2">
    <source>
        <dbReference type="EMBL" id="KAF3177376.1"/>
    </source>
</evidence>
<sequence length="148" mass="15663">MARHGSKLKPKGSTDEENPKLANDSRGQNPIPGLPMNAAVKLPVHRSVPRSCSLLEAIPVDPCVLEGLFFAAASGRPSDARSRHNARNLAVSRWDESGLGKAVSEDDIKSVASYGSENVSFETRDATKDVVCGTNKDCISVCIGDATA</sequence>